<dbReference type="Proteomes" id="UP000244920">
    <property type="component" value="Chromosome"/>
</dbReference>
<accession>A0A2U8FJ10</accession>
<dbReference type="Pfam" id="PF02604">
    <property type="entry name" value="PhdYeFM_antitox"/>
    <property type="match status" value="1"/>
</dbReference>
<name>A0A2U8FJ10_9PAST</name>
<proteinExistence type="inferred from homology"/>
<evidence type="ECO:0000256" key="2">
    <source>
        <dbReference type="RuleBase" id="RU362080"/>
    </source>
</evidence>
<gene>
    <name evidence="3" type="ORF">DDU33_02885</name>
</gene>
<dbReference type="RefSeq" id="WP_108923038.1">
    <property type="nucleotide sequence ID" value="NZ_CP029206.1"/>
</dbReference>
<dbReference type="KEGG" id="apor:DDU33_02885"/>
<keyword evidence="4" id="KW-1185">Reference proteome</keyword>
<dbReference type="AlphaFoldDB" id="A0A2U8FJ10"/>
<dbReference type="Gene3D" id="3.40.1620.10">
    <property type="entry name" value="YefM-like domain"/>
    <property type="match status" value="1"/>
</dbReference>
<protein>
    <recommendedName>
        <fullName evidence="2">Antitoxin</fullName>
    </recommendedName>
</protein>
<dbReference type="InterPro" id="IPR036165">
    <property type="entry name" value="YefM-like_sf"/>
</dbReference>
<comment type="function">
    <text evidence="2">Antitoxin component of a type II toxin-antitoxin (TA) system.</text>
</comment>
<evidence type="ECO:0000313" key="4">
    <source>
        <dbReference type="Proteomes" id="UP000244920"/>
    </source>
</evidence>
<dbReference type="InterPro" id="IPR006442">
    <property type="entry name" value="Antitoxin_Phd/YefM"/>
</dbReference>
<organism evidence="3 4">
    <name type="scientific">Actinobacillus porcitonsillarum</name>
    <dbReference type="NCBI Taxonomy" id="189834"/>
    <lineage>
        <taxon>Bacteria</taxon>
        <taxon>Pseudomonadati</taxon>
        <taxon>Pseudomonadota</taxon>
        <taxon>Gammaproteobacteria</taxon>
        <taxon>Pasteurellales</taxon>
        <taxon>Pasteurellaceae</taxon>
        <taxon>Actinobacillus</taxon>
    </lineage>
</organism>
<dbReference type="NCBIfam" id="TIGR01552">
    <property type="entry name" value="phd_fam"/>
    <property type="match status" value="1"/>
</dbReference>
<reference evidence="4" key="1">
    <citation type="submission" date="2018-05" db="EMBL/GenBank/DDBJ databases">
        <title>Complete genome sequence of Actinobacillus porcitonsillarum reference strain 9953L55 (CCUG 46996).</title>
        <authorList>
            <person name="Dona V."/>
            <person name="Perreten V."/>
        </authorList>
    </citation>
    <scope>NUCLEOTIDE SEQUENCE [LARGE SCALE GENOMIC DNA]</scope>
    <source>
        <strain evidence="4">9953L55</strain>
    </source>
</reference>
<dbReference type="SUPFAM" id="SSF143120">
    <property type="entry name" value="YefM-like"/>
    <property type="match status" value="1"/>
</dbReference>
<sequence length="88" mass="10089">MPIMTSREFNQRSSQAQKYALEEPVIITNRGTPAFVLMSYTEYEKVQQAKPFVSIADVLCPSNPDVADVELELQPRSRVQRRPVDFDD</sequence>
<comment type="similarity">
    <text evidence="1 2">Belongs to the phD/YefM antitoxin family.</text>
</comment>
<dbReference type="EMBL" id="CP029206">
    <property type="protein sequence ID" value="AWI50506.1"/>
    <property type="molecule type" value="Genomic_DNA"/>
</dbReference>
<evidence type="ECO:0000256" key="1">
    <source>
        <dbReference type="ARBA" id="ARBA00009981"/>
    </source>
</evidence>
<evidence type="ECO:0000313" key="3">
    <source>
        <dbReference type="EMBL" id="AWI50506.1"/>
    </source>
</evidence>